<keyword evidence="4" id="KW-1185">Reference proteome</keyword>
<proteinExistence type="predicted"/>
<keyword evidence="2" id="KW-1133">Transmembrane helix</keyword>
<dbReference type="RefSeq" id="WP_037069319.1">
    <property type="nucleotide sequence ID" value="NZ_HG916852.1"/>
</dbReference>
<evidence type="ECO:0000313" key="4">
    <source>
        <dbReference type="Proteomes" id="UP000019443"/>
    </source>
</evidence>
<dbReference type="Proteomes" id="UP000019443">
    <property type="component" value="Chromosome"/>
</dbReference>
<dbReference type="eggNOG" id="ENOG50314QV">
    <property type="taxonomic scope" value="Bacteria"/>
</dbReference>
<dbReference type="EMBL" id="HG916852">
    <property type="protein sequence ID" value="CDM57211.1"/>
    <property type="molecule type" value="Genomic_DNA"/>
</dbReference>
<reference evidence="3" key="1">
    <citation type="submission" date="2013-11" db="EMBL/GenBank/DDBJ databases">
        <title>Draft genome sequence of the broad-host-range Rhizobium sp. LPU83 strain, a member of the low-genetic diversity Oregon-like Rhizobium sp. group.</title>
        <authorList>
            <person name="Wibberg D."/>
            <person name="Puehler A."/>
            <person name="Schlueter A."/>
        </authorList>
    </citation>
    <scope>NUCLEOTIDE SEQUENCE [LARGE SCALE GENOMIC DNA]</scope>
    <source>
        <strain evidence="3">LPU83</strain>
    </source>
</reference>
<keyword evidence="2" id="KW-0472">Membrane</keyword>
<protein>
    <submittedName>
        <fullName evidence="3">Uncharacterized protein</fullName>
    </submittedName>
</protein>
<gene>
    <name evidence="3" type="ORF">LPU83_1539</name>
</gene>
<accession>W6RSB1</accession>
<evidence type="ECO:0000256" key="2">
    <source>
        <dbReference type="SAM" id="Phobius"/>
    </source>
</evidence>
<dbReference type="AlphaFoldDB" id="W6RSB1"/>
<sequence>MIGAIAKLLGVDKWLVSAVCALVLAVLVFFAASTVYNRIYDSGYQAAAGKFTAEIAEMKAAAITAANAETERQDAANNGAKAREAARIAAIEAENDSLEQKITELEREAKQDPDAGRAAIGAAGVRRINQIR</sequence>
<keyword evidence="2" id="KW-0812">Transmembrane</keyword>
<dbReference type="KEGG" id="rhl:LPU83_1539"/>
<dbReference type="PATRIC" id="fig|348824.6.peg.1657"/>
<evidence type="ECO:0000256" key="1">
    <source>
        <dbReference type="SAM" id="Coils"/>
    </source>
</evidence>
<feature type="coiled-coil region" evidence="1">
    <location>
        <begin position="58"/>
        <end position="111"/>
    </location>
</feature>
<feature type="transmembrane region" description="Helical" evidence="2">
    <location>
        <begin position="14"/>
        <end position="36"/>
    </location>
</feature>
<dbReference type="HOGENOM" id="CLU_2013435_0_0_5"/>
<keyword evidence="1" id="KW-0175">Coiled coil</keyword>
<organism evidence="3 4">
    <name type="scientific">Rhizobium favelukesii</name>
    <dbReference type="NCBI Taxonomy" id="348824"/>
    <lineage>
        <taxon>Bacteria</taxon>
        <taxon>Pseudomonadati</taxon>
        <taxon>Pseudomonadota</taxon>
        <taxon>Alphaproteobacteria</taxon>
        <taxon>Hyphomicrobiales</taxon>
        <taxon>Rhizobiaceae</taxon>
        <taxon>Rhizobium/Agrobacterium group</taxon>
        <taxon>Rhizobium</taxon>
    </lineage>
</organism>
<evidence type="ECO:0000313" key="3">
    <source>
        <dbReference type="EMBL" id="CDM57211.1"/>
    </source>
</evidence>
<name>W6RSB1_9HYPH</name>